<dbReference type="InterPro" id="IPR002376">
    <property type="entry name" value="Formyl_transf_N"/>
</dbReference>
<evidence type="ECO:0000259" key="7">
    <source>
        <dbReference type="Pfam" id="PF02911"/>
    </source>
</evidence>
<keyword evidence="3 5" id="KW-0808">Transferase</keyword>
<dbReference type="GO" id="GO:0004479">
    <property type="term" value="F:methionyl-tRNA formyltransferase activity"/>
    <property type="evidence" value="ECO:0007669"/>
    <property type="project" value="UniProtKB-UniRule"/>
</dbReference>
<keyword evidence="4 5" id="KW-0648">Protein biosynthesis</keyword>
<dbReference type="KEGG" id="gaz:Pan241w_49880"/>
<accession>A0A517RM55</accession>
<keyword evidence="9" id="KW-1185">Reference proteome</keyword>
<dbReference type="EC" id="2.1.2.9" evidence="2 5"/>
<evidence type="ECO:0000256" key="4">
    <source>
        <dbReference type="ARBA" id="ARBA00022917"/>
    </source>
</evidence>
<evidence type="ECO:0000256" key="1">
    <source>
        <dbReference type="ARBA" id="ARBA00010699"/>
    </source>
</evidence>
<evidence type="ECO:0000313" key="8">
    <source>
        <dbReference type="EMBL" id="QDT44872.1"/>
    </source>
</evidence>
<dbReference type="SUPFAM" id="SSF50486">
    <property type="entry name" value="FMT C-terminal domain-like"/>
    <property type="match status" value="1"/>
</dbReference>
<dbReference type="Gene3D" id="3.40.50.12230">
    <property type="match status" value="1"/>
</dbReference>
<dbReference type="Pfam" id="PF02911">
    <property type="entry name" value="Formyl_trans_C"/>
    <property type="match status" value="1"/>
</dbReference>
<feature type="domain" description="Formyl transferase C-terminal" evidence="7">
    <location>
        <begin position="205"/>
        <end position="317"/>
    </location>
</feature>
<comment type="catalytic activity">
    <reaction evidence="5">
        <text>L-methionyl-tRNA(fMet) + (6R)-10-formyltetrahydrofolate = N-formyl-L-methionyl-tRNA(fMet) + (6S)-5,6,7,8-tetrahydrofolate + H(+)</text>
        <dbReference type="Rhea" id="RHEA:24380"/>
        <dbReference type="Rhea" id="RHEA-COMP:9952"/>
        <dbReference type="Rhea" id="RHEA-COMP:9953"/>
        <dbReference type="ChEBI" id="CHEBI:15378"/>
        <dbReference type="ChEBI" id="CHEBI:57453"/>
        <dbReference type="ChEBI" id="CHEBI:78530"/>
        <dbReference type="ChEBI" id="CHEBI:78844"/>
        <dbReference type="ChEBI" id="CHEBI:195366"/>
        <dbReference type="EC" id="2.1.2.9"/>
    </reaction>
</comment>
<dbReference type="InterPro" id="IPR005793">
    <property type="entry name" value="Formyl_trans_C"/>
</dbReference>
<feature type="domain" description="Formyl transferase N-terminal" evidence="6">
    <location>
        <begin position="4"/>
        <end position="179"/>
    </location>
</feature>
<dbReference type="EMBL" id="CP036269">
    <property type="protein sequence ID" value="QDT44872.1"/>
    <property type="molecule type" value="Genomic_DNA"/>
</dbReference>
<dbReference type="InterPro" id="IPR005794">
    <property type="entry name" value="Fmt"/>
</dbReference>
<dbReference type="Proteomes" id="UP000317171">
    <property type="component" value="Chromosome"/>
</dbReference>
<dbReference type="GO" id="GO:0005829">
    <property type="term" value="C:cytosol"/>
    <property type="evidence" value="ECO:0007669"/>
    <property type="project" value="TreeGrafter"/>
</dbReference>
<dbReference type="CDD" id="cd08646">
    <property type="entry name" value="FMT_core_Met-tRNA-FMT_N"/>
    <property type="match status" value="1"/>
</dbReference>
<name>A0A517RM55_9PLAN</name>
<feature type="binding site" evidence="5">
    <location>
        <begin position="110"/>
        <end position="113"/>
    </location>
    <ligand>
        <name>(6S)-5,6,7,8-tetrahydrofolate</name>
        <dbReference type="ChEBI" id="CHEBI:57453"/>
    </ligand>
</feature>
<evidence type="ECO:0000313" key="9">
    <source>
        <dbReference type="Proteomes" id="UP000317171"/>
    </source>
</evidence>
<dbReference type="CDD" id="cd08704">
    <property type="entry name" value="Met_tRNA_FMT_C"/>
    <property type="match status" value="1"/>
</dbReference>
<evidence type="ECO:0000256" key="5">
    <source>
        <dbReference type="HAMAP-Rule" id="MF_00182"/>
    </source>
</evidence>
<comment type="function">
    <text evidence="5">Attaches a formyl group to the free amino group of methionyl-tRNA(fMet). The formyl group appears to play a dual role in the initiator identity of N-formylmethionyl-tRNA by promoting its recognition by IF2 and preventing the misappropriation of this tRNA by the elongation apparatus.</text>
</comment>
<dbReference type="InterPro" id="IPR041711">
    <property type="entry name" value="Met-tRNA-FMT_N"/>
</dbReference>
<proteinExistence type="inferred from homology"/>
<gene>
    <name evidence="8" type="primary">fmt_2</name>
    <name evidence="5" type="synonym">fmt</name>
    <name evidence="8" type="ORF">Pan241w_49880</name>
</gene>
<dbReference type="PANTHER" id="PTHR11138:SF5">
    <property type="entry name" value="METHIONYL-TRNA FORMYLTRANSFERASE, MITOCHONDRIAL"/>
    <property type="match status" value="1"/>
</dbReference>
<dbReference type="InterPro" id="IPR036477">
    <property type="entry name" value="Formyl_transf_N_sf"/>
</dbReference>
<organism evidence="8 9">
    <name type="scientific">Gimesia alba</name>
    <dbReference type="NCBI Taxonomy" id="2527973"/>
    <lineage>
        <taxon>Bacteria</taxon>
        <taxon>Pseudomonadati</taxon>
        <taxon>Planctomycetota</taxon>
        <taxon>Planctomycetia</taxon>
        <taxon>Planctomycetales</taxon>
        <taxon>Planctomycetaceae</taxon>
        <taxon>Gimesia</taxon>
    </lineage>
</organism>
<dbReference type="Pfam" id="PF00551">
    <property type="entry name" value="Formyl_trans_N"/>
    <property type="match status" value="1"/>
</dbReference>
<dbReference type="InterPro" id="IPR044135">
    <property type="entry name" value="Met-tRNA-FMT_C"/>
</dbReference>
<dbReference type="RefSeq" id="WP_145220660.1">
    <property type="nucleotide sequence ID" value="NZ_CP036269.1"/>
</dbReference>
<evidence type="ECO:0000256" key="2">
    <source>
        <dbReference type="ARBA" id="ARBA00012261"/>
    </source>
</evidence>
<dbReference type="PANTHER" id="PTHR11138">
    <property type="entry name" value="METHIONYL-TRNA FORMYLTRANSFERASE"/>
    <property type="match status" value="1"/>
</dbReference>
<dbReference type="SUPFAM" id="SSF53328">
    <property type="entry name" value="Formyltransferase"/>
    <property type="match status" value="1"/>
</dbReference>
<comment type="similarity">
    <text evidence="1 5">Belongs to the Fmt family.</text>
</comment>
<dbReference type="AlphaFoldDB" id="A0A517RM55"/>
<sequence>MPLKVVMMGTGTFAIPAFQALINSEHQVLGLYTQPDRTGRGHHRHKNPMKELALEQGIPVFQPPKINTPESLDELRQLDADVFLVAAYGQILSQELLDIPKYGAFNLHASLLPKYRGAAPILYAIRNGETKTGVSLFRIERALDSGPVAAMVETSIGPKETTGEIQDRLADLAAPLALQVLQEIEQGTLQETPQDHTEATFAPTLDKQEGAIDWSQSASQIACHIRAMQPWPNPFSFLHQSEQEPLRLLILDVEILNTEQIDSLNLDQGLQNSAPGTVIFANTKRVLINTGEGVLELKQIQPQGKRPMQTSQFLCGRKIHSSDRFGNQPSEQG</sequence>
<dbReference type="InterPro" id="IPR011034">
    <property type="entry name" value="Formyl_transferase-like_C_sf"/>
</dbReference>
<protein>
    <recommendedName>
        <fullName evidence="2 5">Methionyl-tRNA formyltransferase</fullName>
        <ecNumber evidence="2 5">2.1.2.9</ecNumber>
    </recommendedName>
</protein>
<dbReference type="OrthoDB" id="9802815at2"/>
<evidence type="ECO:0000259" key="6">
    <source>
        <dbReference type="Pfam" id="PF00551"/>
    </source>
</evidence>
<evidence type="ECO:0000256" key="3">
    <source>
        <dbReference type="ARBA" id="ARBA00022679"/>
    </source>
</evidence>
<dbReference type="NCBIfam" id="TIGR00460">
    <property type="entry name" value="fmt"/>
    <property type="match status" value="1"/>
</dbReference>
<reference evidence="8 9" key="1">
    <citation type="submission" date="2019-02" db="EMBL/GenBank/DDBJ databases">
        <title>Deep-cultivation of Planctomycetes and their phenomic and genomic characterization uncovers novel biology.</title>
        <authorList>
            <person name="Wiegand S."/>
            <person name="Jogler M."/>
            <person name="Boedeker C."/>
            <person name="Pinto D."/>
            <person name="Vollmers J."/>
            <person name="Rivas-Marin E."/>
            <person name="Kohn T."/>
            <person name="Peeters S.H."/>
            <person name="Heuer A."/>
            <person name="Rast P."/>
            <person name="Oberbeckmann S."/>
            <person name="Bunk B."/>
            <person name="Jeske O."/>
            <person name="Meyerdierks A."/>
            <person name="Storesund J.E."/>
            <person name="Kallscheuer N."/>
            <person name="Luecker S."/>
            <person name="Lage O.M."/>
            <person name="Pohl T."/>
            <person name="Merkel B.J."/>
            <person name="Hornburger P."/>
            <person name="Mueller R.-W."/>
            <person name="Bruemmer F."/>
            <person name="Labrenz M."/>
            <person name="Spormann A.M."/>
            <person name="Op den Camp H."/>
            <person name="Overmann J."/>
            <person name="Amann R."/>
            <person name="Jetten M.S.M."/>
            <person name="Mascher T."/>
            <person name="Medema M.H."/>
            <person name="Devos D.P."/>
            <person name="Kaster A.-K."/>
            <person name="Ovreas L."/>
            <person name="Rohde M."/>
            <person name="Galperin M.Y."/>
            <person name="Jogler C."/>
        </authorList>
    </citation>
    <scope>NUCLEOTIDE SEQUENCE [LARGE SCALE GENOMIC DNA]</scope>
    <source>
        <strain evidence="8 9">Pan241w</strain>
    </source>
</reference>
<dbReference type="HAMAP" id="MF_00182">
    <property type="entry name" value="Formyl_trans"/>
    <property type="match status" value="1"/>
</dbReference>